<organism evidence="1 2">
    <name type="scientific">Methanobrevibacter woesei</name>
    <dbReference type="NCBI Taxonomy" id="190976"/>
    <lineage>
        <taxon>Archaea</taxon>
        <taxon>Methanobacteriati</taxon>
        <taxon>Methanobacteriota</taxon>
        <taxon>Methanomada group</taxon>
        <taxon>Methanobacteria</taxon>
        <taxon>Methanobacteriales</taxon>
        <taxon>Methanobacteriaceae</taxon>
        <taxon>Methanobrevibacter</taxon>
    </lineage>
</organism>
<comment type="caution">
    <text evidence="1">The sequence shown here is derived from an EMBL/GenBank/DDBJ whole genome shotgun (WGS) entry which is preliminary data.</text>
</comment>
<evidence type="ECO:0000313" key="2">
    <source>
        <dbReference type="Proteomes" id="UP000245577"/>
    </source>
</evidence>
<protein>
    <submittedName>
        <fullName evidence="1">Uncharacterized protein</fullName>
    </submittedName>
</protein>
<name>A0A2U1S987_9EURY</name>
<accession>A0A2U1S987</accession>
<dbReference type="AlphaFoldDB" id="A0A2U1S987"/>
<evidence type="ECO:0000313" key="1">
    <source>
        <dbReference type="EMBL" id="PWB87065.1"/>
    </source>
</evidence>
<sequence>MNVEKTIENIREKCDSYIDPELLVTAISDDYYMGSNENIGVKNLEFENIFINLGLLTFAPIINECDIYSFKDSTVKLSTEEFNSYEEIKDEYFGILVKKNSCEYIIGTCDVCGCKVDSKFTPLNTDGELYKELEKLVNEVIIK</sequence>
<dbReference type="OrthoDB" id="75348at2157"/>
<dbReference type="EMBL" id="MZGU01000002">
    <property type="protein sequence ID" value="PWB87065.1"/>
    <property type="molecule type" value="Genomic_DNA"/>
</dbReference>
<proteinExistence type="predicted"/>
<reference evidence="1 2" key="1">
    <citation type="submission" date="2017-03" db="EMBL/GenBank/DDBJ databases">
        <title>Genome sequence of Methanobrevibacter wosei.</title>
        <authorList>
            <person name="Poehlein A."/>
            <person name="Seedorf H."/>
            <person name="Daniel R."/>
        </authorList>
    </citation>
    <scope>NUCLEOTIDE SEQUENCE [LARGE SCALE GENOMIC DNA]</scope>
    <source>
        <strain evidence="1 2">DSM 11979</strain>
    </source>
</reference>
<keyword evidence="2" id="KW-1185">Reference proteome</keyword>
<dbReference type="Proteomes" id="UP000245577">
    <property type="component" value="Unassembled WGS sequence"/>
</dbReference>
<gene>
    <name evidence="1" type="ORF">MBBWO_01800</name>
</gene>
<dbReference type="RefSeq" id="WP_116669006.1">
    <property type="nucleotide sequence ID" value="NZ_CALIUN010000010.1"/>
</dbReference>